<dbReference type="EMBL" id="CM047897">
    <property type="protein sequence ID" value="KAJ0111807.1"/>
    <property type="molecule type" value="Genomic_DNA"/>
</dbReference>
<protein>
    <submittedName>
        <fullName evidence="1">Uncharacterized protein</fullName>
    </submittedName>
</protein>
<keyword evidence="2" id="KW-1185">Reference proteome</keyword>
<comment type="caution">
    <text evidence="1">The sequence shown here is derived from an EMBL/GenBank/DDBJ whole genome shotgun (WGS) entry which is preliminary data.</text>
</comment>
<dbReference type="Proteomes" id="UP001164250">
    <property type="component" value="Chromosome 1"/>
</dbReference>
<evidence type="ECO:0000313" key="1">
    <source>
        <dbReference type="EMBL" id="KAJ0111807.1"/>
    </source>
</evidence>
<gene>
    <name evidence="1" type="ORF">Patl1_01216</name>
</gene>
<evidence type="ECO:0000313" key="2">
    <source>
        <dbReference type="Proteomes" id="UP001164250"/>
    </source>
</evidence>
<reference evidence="2" key="1">
    <citation type="journal article" date="2023" name="G3 (Bethesda)">
        <title>Genome assembly and association tests identify interacting loci associated with vigor, precocity, and sex in interspecific pistachio rootstocks.</title>
        <authorList>
            <person name="Palmer W."/>
            <person name="Jacygrad E."/>
            <person name="Sagayaradj S."/>
            <person name="Cavanaugh K."/>
            <person name="Han R."/>
            <person name="Bertier L."/>
            <person name="Beede B."/>
            <person name="Kafkas S."/>
            <person name="Golino D."/>
            <person name="Preece J."/>
            <person name="Michelmore R."/>
        </authorList>
    </citation>
    <scope>NUCLEOTIDE SEQUENCE [LARGE SCALE GENOMIC DNA]</scope>
</reference>
<name>A0ACC1C8G3_9ROSI</name>
<sequence length="95" mass="10279">MCLAESVHVKSGYSPDPGICQACGSLLLETQNILFYCLPLPNLPLLLFSDALPEGLTRELPSADEFQKSSVPGSTDTSVDDLEILRRQLDALNAD</sequence>
<accession>A0ACC1C8G3</accession>
<proteinExistence type="predicted"/>
<organism evidence="1 2">
    <name type="scientific">Pistacia atlantica</name>
    <dbReference type="NCBI Taxonomy" id="434234"/>
    <lineage>
        <taxon>Eukaryota</taxon>
        <taxon>Viridiplantae</taxon>
        <taxon>Streptophyta</taxon>
        <taxon>Embryophyta</taxon>
        <taxon>Tracheophyta</taxon>
        <taxon>Spermatophyta</taxon>
        <taxon>Magnoliopsida</taxon>
        <taxon>eudicotyledons</taxon>
        <taxon>Gunneridae</taxon>
        <taxon>Pentapetalae</taxon>
        <taxon>rosids</taxon>
        <taxon>malvids</taxon>
        <taxon>Sapindales</taxon>
        <taxon>Anacardiaceae</taxon>
        <taxon>Pistacia</taxon>
    </lineage>
</organism>